<protein>
    <submittedName>
        <fullName evidence="6">Class I SAM-dependent methyltransferase</fullName>
        <ecNumber evidence="6">2.1.1.-</ecNumber>
    </submittedName>
</protein>
<evidence type="ECO:0000256" key="2">
    <source>
        <dbReference type="ARBA" id="ARBA00022603"/>
    </source>
</evidence>
<dbReference type="RefSeq" id="WP_369265245.1">
    <property type="nucleotide sequence ID" value="NZ_CP163440.1"/>
</dbReference>
<keyword evidence="3 6" id="KW-0808">Transferase</keyword>
<dbReference type="InterPro" id="IPR029063">
    <property type="entry name" value="SAM-dependent_MTases_sf"/>
</dbReference>
<evidence type="ECO:0000259" key="5">
    <source>
        <dbReference type="Pfam" id="PF08241"/>
    </source>
</evidence>
<reference evidence="6" key="1">
    <citation type="submission" date="2024-07" db="EMBL/GenBank/DDBJ databases">
        <authorList>
            <person name="Yu S.T."/>
        </authorList>
    </citation>
    <scope>NUCLEOTIDE SEQUENCE</scope>
    <source>
        <strain evidence="6">R35</strain>
    </source>
</reference>
<dbReference type="GO" id="GO:0032259">
    <property type="term" value="P:methylation"/>
    <property type="evidence" value="ECO:0007669"/>
    <property type="project" value="UniProtKB-KW"/>
</dbReference>
<dbReference type="PANTHER" id="PTHR44942:SF4">
    <property type="entry name" value="METHYLTRANSFERASE TYPE 11 DOMAIN-CONTAINING PROTEIN"/>
    <property type="match status" value="1"/>
</dbReference>
<proteinExistence type="inferred from homology"/>
<comment type="similarity">
    <text evidence="1">Belongs to the methyltransferase superfamily.</text>
</comment>
<dbReference type="PANTHER" id="PTHR44942">
    <property type="entry name" value="METHYLTRANSF_11 DOMAIN-CONTAINING PROTEIN"/>
    <property type="match status" value="1"/>
</dbReference>
<evidence type="ECO:0000256" key="3">
    <source>
        <dbReference type="ARBA" id="ARBA00022679"/>
    </source>
</evidence>
<organism evidence="6">
    <name type="scientific">Streptomyces sp. R35</name>
    <dbReference type="NCBI Taxonomy" id="3238630"/>
    <lineage>
        <taxon>Bacteria</taxon>
        <taxon>Bacillati</taxon>
        <taxon>Actinomycetota</taxon>
        <taxon>Actinomycetes</taxon>
        <taxon>Kitasatosporales</taxon>
        <taxon>Streptomycetaceae</taxon>
        <taxon>Streptomyces</taxon>
    </lineage>
</organism>
<name>A0AB39SSY6_9ACTN</name>
<feature type="compositionally biased region" description="Polar residues" evidence="4">
    <location>
        <begin position="278"/>
        <end position="287"/>
    </location>
</feature>
<dbReference type="InterPro" id="IPR013216">
    <property type="entry name" value="Methyltransf_11"/>
</dbReference>
<dbReference type="InterPro" id="IPR051052">
    <property type="entry name" value="Diverse_substrate_MTase"/>
</dbReference>
<feature type="compositionally biased region" description="Low complexity" evidence="4">
    <location>
        <begin position="240"/>
        <end position="272"/>
    </location>
</feature>
<sequence length="287" mass="30089">MSAPAQSAPRLSAADWDRWFTTGHPQVVSDKEAEHFHREVRPRPGMRAVDLGCGIGQWTRQLGAWGLSVTGYDFSAEALRQATAAGLGDGLSYAQWDINAEPIPRELEPGSLDLVTCRYAFPFLEHGRLLTDVGRWLKPTGTFYALVRVRPAPRSTDGKPTDEAGPDTAVEAFRRGLTQPQAAAIGSGWAHRETHQLSQQRHVIVLRGYGHTIPGPPDGHGGGVQTPGAGGDARSPESCAPAPGSGLGSPPETGGRSAGQGARAGVLGGRLASPTPLACSSSPQVSG</sequence>
<evidence type="ECO:0000256" key="1">
    <source>
        <dbReference type="ARBA" id="ARBA00008361"/>
    </source>
</evidence>
<dbReference type="GO" id="GO:0008757">
    <property type="term" value="F:S-adenosylmethionine-dependent methyltransferase activity"/>
    <property type="evidence" value="ECO:0007669"/>
    <property type="project" value="InterPro"/>
</dbReference>
<gene>
    <name evidence="6" type="ORF">AB5J50_50730</name>
</gene>
<dbReference type="SUPFAM" id="SSF53335">
    <property type="entry name" value="S-adenosyl-L-methionine-dependent methyltransferases"/>
    <property type="match status" value="1"/>
</dbReference>
<keyword evidence="2 6" id="KW-0489">Methyltransferase</keyword>
<dbReference type="CDD" id="cd02440">
    <property type="entry name" value="AdoMet_MTases"/>
    <property type="match status" value="1"/>
</dbReference>
<dbReference type="Pfam" id="PF08241">
    <property type="entry name" value="Methyltransf_11"/>
    <property type="match status" value="1"/>
</dbReference>
<dbReference type="Gene3D" id="3.40.50.150">
    <property type="entry name" value="Vaccinia Virus protein VP39"/>
    <property type="match status" value="1"/>
</dbReference>
<feature type="domain" description="Methyltransferase type 11" evidence="5">
    <location>
        <begin position="49"/>
        <end position="144"/>
    </location>
</feature>
<dbReference type="AlphaFoldDB" id="A0AB39SSY6"/>
<feature type="compositionally biased region" description="Gly residues" evidence="4">
    <location>
        <begin position="218"/>
        <end position="231"/>
    </location>
</feature>
<dbReference type="EMBL" id="CP163440">
    <property type="protein sequence ID" value="XDQ68434.1"/>
    <property type="molecule type" value="Genomic_DNA"/>
</dbReference>
<evidence type="ECO:0000313" key="6">
    <source>
        <dbReference type="EMBL" id="XDQ68434.1"/>
    </source>
</evidence>
<accession>A0AB39SSY6</accession>
<dbReference type="EC" id="2.1.1.-" evidence="6"/>
<evidence type="ECO:0000256" key="4">
    <source>
        <dbReference type="SAM" id="MobiDB-lite"/>
    </source>
</evidence>
<feature type="region of interest" description="Disordered" evidence="4">
    <location>
        <begin position="209"/>
        <end position="287"/>
    </location>
</feature>